<dbReference type="SUPFAM" id="SSF53098">
    <property type="entry name" value="Ribonuclease H-like"/>
    <property type="match status" value="1"/>
</dbReference>
<keyword evidence="11" id="KW-1133">Transmembrane helix</keyword>
<dbReference type="Pfam" id="PF14223">
    <property type="entry name" value="Retrotran_gag_2"/>
    <property type="match status" value="1"/>
</dbReference>
<name>A0A6A3BGT3_HIBSY</name>
<feature type="compositionally biased region" description="Basic residues" evidence="10">
    <location>
        <begin position="1101"/>
        <end position="1116"/>
    </location>
</feature>
<organism evidence="19 20">
    <name type="scientific">Hibiscus syriacus</name>
    <name type="common">Rose of Sharon</name>
    <dbReference type="NCBI Taxonomy" id="106335"/>
    <lineage>
        <taxon>Eukaryota</taxon>
        <taxon>Viridiplantae</taxon>
        <taxon>Streptophyta</taxon>
        <taxon>Embryophyta</taxon>
        <taxon>Tracheophyta</taxon>
        <taxon>Spermatophyta</taxon>
        <taxon>Magnoliopsida</taxon>
        <taxon>eudicotyledons</taxon>
        <taxon>Gunneridae</taxon>
        <taxon>Pentapetalae</taxon>
        <taxon>rosids</taxon>
        <taxon>malvids</taxon>
        <taxon>Malvales</taxon>
        <taxon>Malvaceae</taxon>
        <taxon>Malvoideae</taxon>
        <taxon>Hibiscus</taxon>
    </lineage>
</organism>
<dbReference type="InterPro" id="IPR004365">
    <property type="entry name" value="NA-bd_OB_tRNA"/>
</dbReference>
<evidence type="ECO:0000256" key="1">
    <source>
        <dbReference type="ARBA" id="ARBA00005690"/>
    </source>
</evidence>
<dbReference type="Pfam" id="PF16900">
    <property type="entry name" value="REPA_OB_2"/>
    <property type="match status" value="1"/>
</dbReference>
<feature type="domain" description="GAG-pre-integrase" evidence="16">
    <location>
        <begin position="1343"/>
        <end position="1398"/>
    </location>
</feature>
<feature type="domain" description="Replication factor A C-terminal" evidence="15">
    <location>
        <begin position="642"/>
        <end position="673"/>
    </location>
</feature>
<dbReference type="GO" id="GO:0008168">
    <property type="term" value="F:methyltransferase activity"/>
    <property type="evidence" value="ECO:0007669"/>
    <property type="project" value="UniProtKB-KW"/>
</dbReference>
<evidence type="ECO:0000256" key="8">
    <source>
        <dbReference type="ARBA" id="ARBA00023125"/>
    </source>
</evidence>
<dbReference type="Pfam" id="PF22936">
    <property type="entry name" value="Pol_BBD"/>
    <property type="match status" value="1"/>
</dbReference>
<reference evidence="19" key="1">
    <citation type="submission" date="2019-09" db="EMBL/GenBank/DDBJ databases">
        <title>Draft genome information of white flower Hibiscus syriacus.</title>
        <authorList>
            <person name="Kim Y.-M."/>
        </authorList>
    </citation>
    <scope>NUCLEOTIDE SEQUENCE [LARGE SCALE GENOMIC DNA]</scope>
    <source>
        <strain evidence="19">YM2019G1</strain>
    </source>
</reference>
<evidence type="ECO:0000256" key="9">
    <source>
        <dbReference type="ARBA" id="ARBA00023180"/>
    </source>
</evidence>
<evidence type="ECO:0000313" key="19">
    <source>
        <dbReference type="EMBL" id="KAE8715944.1"/>
    </source>
</evidence>
<keyword evidence="9" id="KW-0325">Glycoprotein</keyword>
<keyword evidence="6" id="KW-0863">Zinc-finger</keyword>
<keyword evidence="8" id="KW-0238">DNA-binding</keyword>
<feature type="compositionally biased region" description="Gly residues" evidence="10">
    <location>
        <begin position="1127"/>
        <end position="1144"/>
    </location>
</feature>
<dbReference type="CDD" id="cd09272">
    <property type="entry name" value="RNase_HI_RT_Ty1"/>
    <property type="match status" value="1"/>
</dbReference>
<keyword evidence="20" id="KW-1185">Reference proteome</keyword>
<dbReference type="InterPro" id="IPR054722">
    <property type="entry name" value="PolX-like_BBD"/>
</dbReference>
<dbReference type="InterPro" id="IPR025724">
    <property type="entry name" value="GAG-pre-integrase_dom"/>
</dbReference>
<evidence type="ECO:0000259" key="18">
    <source>
        <dbReference type="Pfam" id="PF22936"/>
    </source>
</evidence>
<dbReference type="Pfam" id="PF07727">
    <property type="entry name" value="RVT_2"/>
    <property type="match status" value="1"/>
</dbReference>
<sequence length="2132" mass="238690">METEGRQFSDFYRNSSEEMFIKSLMETSIGMPVPTMEMLGFENLSQNFRADSEELFRSWLTNGMARIFHVVTLILGLSTEMTGLSGQQQPSTSVQKKTSSDVLLLQNYPIGGETSGEFNQNSVRTAAERGFQASNLYLAKVDLTAGAVIRIINREVPTERDLKPLLQVIELKEVQTASKNQQQQQEPKKSEMYRLLLSDGSLKQQGMLATSKNELVKSSMLQVGSVIQLTRIVIRGVNKPSRARVLLSSTRLENFEMKLDSTRKLASLKFSSSTRIRNPKLKLVSSSKRLTHVPTYQPGAVMAQTNSLGGSSVGLSLAGVSVQHPRMNQWHGSSHLNESEQIKSHAANAPPFNLKADPSAGFPGPYGVQSTGFNNPRPVTSRHLSNSNFQSIPTYQQPSPMYTNRGPVVNNEASPRIIPVSALNPYQGRWTIKARVTKGELRRYNNDRGEGKVFSFDLLDSDGGEIRVTCFNAVVDQFYSQIEAGKIYLISRGSLKPAQKAFNHLNDEHEIFLDSTSTIQHCYEDDNRIPRQQFNFRTTSDTESMESNTMVDTIGVVSFISPAASIMRKNGMETQKRTLHLKDMSGRSVELTLWRSCCNAEGQKLQYLCDSGEFPVLSLQPSYLSILIFPRLTASSIMNGDRQCNKKVTNNGDGKWWCDKCDRAVDECDYRIYWGACKRFVPFKRVKSTVVKVGKKISSESTYLLDMIKKIKTNDFGPFASKAEFSSPNPGPEYAGVGIDGSRGIAPTTASREYGLPIVSATLLILVLCGFSFYLGGIFCSEKIRLEGNIVQNVSKTVSSRNEPAVNPLRIESAAFPECSIDYQDYTPCTDPRLRLIYPSFCNPIFFSSSSSLSSVLPSDMAPTSSSSSFHPALAVSNIKTHVPITLEMENVQYTNWAELFKVHCRSHKVLHHIIPPKSKDGEATEPTIFSQEEQELWDTLDAAVVQWIYSTISTDLLNTVIEADVSAMTLWNRLRDLFQDNENSRAVSLEHEFNNTYLKDFSSVSVYCQHLKTLSDQLKNVGAPVSNNRLVLRMVGGLTPAYKGVASAIRHKKVLPPFYEVRSMLALEETSMKEATADDAMMVTNHDTDEISNHPPPGRARGKQNKHRNNNKNRKPTSSGVQTPGVGRGGNRGGGPNLGGGQQGPMQPTWAMPPWWTWMQPPWVMPPCPYPTQPWGRQVGPRQPGILGARPQQQQAYTTASEWAPTDIESAMHTMSLSQSDPNWYMDTGATSHMTSTQGNLSSYVNMSKDNGVTVGSGQSIPIHGYGHTVLPSPNPPLSLKHVLHTPNLIKNLVSVRKFTTDNNVSVVFDPCGFSVHDLQTGRRLMRCDSTSSLYPITPTRPHPASSHTVLLASTLWHDRLGHPGDSILSILQQNKLIACYSPSKSTTCQSCVLGKHIRLPFVLSSSQTFMPFDIIHSDIWTSPILSSSGHRYYVLFLDDYSKFLWTFPIANKSQVFSIFINSKLIFVPSLNEISKPYNVIMGESLIMPLFGNSLMRLLYKFYTTGFPLILTFGFLGACVILLFHPRLFTNYKLDPLPVFSWVIPIIIEVHQPSTSDYDFLNDGVSPYLLHQNQPQQTPLSSPTTQPVMSPPNPSPIRPRPPPVPFERPVTRSQHGIFKPKTIFDPSEAHTITVTRSPLPRNPVVALRDPNWKLAMTDEYDALIKNKTLDLVPRPPGVNVIRSMWIFTHKIKSDGSFERHKARLVGDGKTQRVGIDCGETFSPVVKPATIRNVLSLALSKQWLIHQLDVSNAFLHGDLKAPRAWYKRFANFVSSIGFSNSKSDTSLFIYKHGSDMAYLLLYVDDIILTASSEHLRKSIMARLNSEFAMKDLGFLNYFLGISVTRHKGGLFLSQQKYAEDIIDRAGMYSCKPSQTPVDTKPKVSANSGARYADPTQYRSLAGALQYLTFTRPDISYAVQHICLHMHDPRDEHMNALKRIIRYIQGTLHLGLHISPSSITDLVSYTDADWGGCPDTRRSTSGAEAEYRGVANVVSESCWLRNLLLELNCPIRKATMVYCDNVSAIYLSGNPIQHQRTKHIEMDIHFVREKVTRGEVRVRHVPSRYQIADIFTKGLPLILFDDFRTSLNRWRKYSSHRLTFLECHCPPMLERKQCLVPPPDGYKPPIRWPKSHD</sequence>
<dbReference type="SUPFAM" id="SSF56672">
    <property type="entry name" value="DNA/RNA polymerases"/>
    <property type="match status" value="1"/>
</dbReference>
<feature type="domain" description="Replication protein A OB" evidence="17">
    <location>
        <begin position="541"/>
        <end position="618"/>
    </location>
</feature>
<dbReference type="InterPro" id="IPR031657">
    <property type="entry name" value="REPA_OB_2"/>
</dbReference>
<gene>
    <name evidence="19" type="ORF">F3Y22_tig00110156pilonHSYRG00018</name>
</gene>
<feature type="domain" description="OB" evidence="12">
    <location>
        <begin position="430"/>
        <end position="501"/>
    </location>
</feature>
<evidence type="ECO:0000259" key="13">
    <source>
        <dbReference type="Pfam" id="PF04057"/>
    </source>
</evidence>
<dbReference type="CDD" id="cd04474">
    <property type="entry name" value="RPA1_DBD_A"/>
    <property type="match status" value="1"/>
</dbReference>
<evidence type="ECO:0000259" key="12">
    <source>
        <dbReference type="Pfam" id="PF01336"/>
    </source>
</evidence>
<keyword evidence="11" id="KW-0812">Transmembrane</keyword>
<feature type="domain" description="Retrovirus-related Pol polyprotein from transposon TNT 1-94-like beta-barrel" evidence="18">
    <location>
        <begin position="1225"/>
        <end position="1302"/>
    </location>
</feature>
<dbReference type="Pfam" id="PF03141">
    <property type="entry name" value="Methyltransf_29"/>
    <property type="match status" value="1"/>
</dbReference>
<evidence type="ECO:0000259" key="17">
    <source>
        <dbReference type="Pfam" id="PF16900"/>
    </source>
</evidence>
<dbReference type="InterPro" id="IPR012340">
    <property type="entry name" value="NA-bd_OB-fold"/>
</dbReference>
<keyword evidence="4" id="KW-0479">Metal-binding</keyword>
<dbReference type="GO" id="GO:0006260">
    <property type="term" value="P:DNA replication"/>
    <property type="evidence" value="ECO:0007669"/>
    <property type="project" value="InterPro"/>
</dbReference>
<comment type="caution">
    <text evidence="19">The sequence shown here is derived from an EMBL/GenBank/DDBJ whole genome shotgun (WGS) entry which is preliminary data.</text>
</comment>
<dbReference type="InterPro" id="IPR013103">
    <property type="entry name" value="RVT_2"/>
</dbReference>
<dbReference type="Pfam" id="PF08646">
    <property type="entry name" value="Rep_fac-A_C"/>
    <property type="match status" value="1"/>
</dbReference>
<evidence type="ECO:0000256" key="6">
    <source>
        <dbReference type="ARBA" id="ARBA00022771"/>
    </source>
</evidence>
<dbReference type="PANTHER" id="PTHR47481:SF10">
    <property type="entry name" value="COPIA-LIKE POLYPROTEIN_RETROTRANSPOSON"/>
    <property type="match status" value="1"/>
</dbReference>
<evidence type="ECO:0008006" key="21">
    <source>
        <dbReference type="Google" id="ProtNLM"/>
    </source>
</evidence>
<feature type="region of interest" description="Disordered" evidence="10">
    <location>
        <begin position="1573"/>
        <end position="1603"/>
    </location>
</feature>
<evidence type="ECO:0000256" key="5">
    <source>
        <dbReference type="ARBA" id="ARBA00022750"/>
    </source>
</evidence>
<keyword evidence="3" id="KW-0808">Transferase</keyword>
<evidence type="ECO:0000313" key="20">
    <source>
        <dbReference type="Proteomes" id="UP000436088"/>
    </source>
</evidence>
<dbReference type="InterPro" id="IPR004159">
    <property type="entry name" value="Put_SAM_MeTrfase"/>
</dbReference>
<evidence type="ECO:0000259" key="14">
    <source>
        <dbReference type="Pfam" id="PF07727"/>
    </source>
</evidence>
<keyword evidence="5" id="KW-0645">Protease</keyword>
<dbReference type="FunFam" id="2.40.50.140:FF:000041">
    <property type="entry name" value="Replication protein A subunit"/>
    <property type="match status" value="1"/>
</dbReference>
<dbReference type="InterPro" id="IPR043502">
    <property type="entry name" value="DNA/RNA_pol_sf"/>
</dbReference>
<keyword evidence="5" id="KW-0064">Aspartyl protease</keyword>
<dbReference type="InterPro" id="IPR013955">
    <property type="entry name" value="Rep_factor-A_C"/>
</dbReference>
<protein>
    <recommendedName>
        <fullName evidence="21">Replication protein A subunit</fullName>
    </recommendedName>
</protein>
<dbReference type="GO" id="GO:0008270">
    <property type="term" value="F:zinc ion binding"/>
    <property type="evidence" value="ECO:0007669"/>
    <property type="project" value="UniProtKB-KW"/>
</dbReference>
<feature type="compositionally biased region" description="Pro residues" evidence="10">
    <location>
        <begin position="1590"/>
        <end position="1603"/>
    </location>
</feature>
<evidence type="ECO:0000259" key="15">
    <source>
        <dbReference type="Pfam" id="PF08646"/>
    </source>
</evidence>
<evidence type="ECO:0000256" key="7">
    <source>
        <dbReference type="ARBA" id="ARBA00022833"/>
    </source>
</evidence>
<dbReference type="GO" id="GO:0004190">
    <property type="term" value="F:aspartic-type endopeptidase activity"/>
    <property type="evidence" value="ECO:0007669"/>
    <property type="project" value="UniProtKB-KW"/>
</dbReference>
<feature type="compositionally biased region" description="Polar residues" evidence="10">
    <location>
        <begin position="1573"/>
        <end position="1587"/>
    </location>
</feature>
<evidence type="ECO:0000256" key="10">
    <source>
        <dbReference type="SAM" id="MobiDB-lite"/>
    </source>
</evidence>
<dbReference type="Pfam" id="PF04057">
    <property type="entry name" value="Rep-A_N"/>
    <property type="match status" value="1"/>
</dbReference>
<evidence type="ECO:0000256" key="3">
    <source>
        <dbReference type="ARBA" id="ARBA00022679"/>
    </source>
</evidence>
<dbReference type="GO" id="GO:0032259">
    <property type="term" value="P:methylation"/>
    <property type="evidence" value="ECO:0007669"/>
    <property type="project" value="UniProtKB-KW"/>
</dbReference>
<keyword evidence="11" id="KW-0472">Membrane</keyword>
<dbReference type="SUPFAM" id="SSF50249">
    <property type="entry name" value="Nucleic acid-binding proteins"/>
    <property type="match status" value="4"/>
</dbReference>
<dbReference type="Pfam" id="PF13976">
    <property type="entry name" value="gag_pre-integrs"/>
    <property type="match status" value="1"/>
</dbReference>
<dbReference type="GO" id="GO:0003677">
    <property type="term" value="F:DNA binding"/>
    <property type="evidence" value="ECO:0007669"/>
    <property type="project" value="UniProtKB-KW"/>
</dbReference>
<dbReference type="Proteomes" id="UP000436088">
    <property type="component" value="Unassembled WGS sequence"/>
</dbReference>
<dbReference type="Gene3D" id="3.30.420.10">
    <property type="entry name" value="Ribonuclease H-like superfamily/Ribonuclease H"/>
    <property type="match status" value="1"/>
</dbReference>
<dbReference type="Gene3D" id="2.20.25.10">
    <property type="match status" value="1"/>
</dbReference>
<keyword evidence="7" id="KW-0862">Zinc</keyword>
<feature type="domain" description="Reverse transcriptase Ty1/copia-type" evidence="14">
    <location>
        <begin position="1667"/>
        <end position="1760"/>
    </location>
</feature>
<dbReference type="Pfam" id="PF01336">
    <property type="entry name" value="tRNA_anti-codon"/>
    <property type="match status" value="1"/>
</dbReference>
<feature type="transmembrane region" description="Helical" evidence="11">
    <location>
        <begin position="1503"/>
        <end position="1525"/>
    </location>
</feature>
<dbReference type="InterPro" id="IPR036397">
    <property type="entry name" value="RNaseH_sf"/>
</dbReference>
<dbReference type="PANTHER" id="PTHR47481">
    <property type="match status" value="1"/>
</dbReference>
<feature type="region of interest" description="Disordered" evidence="10">
    <location>
        <begin position="1088"/>
        <end position="1153"/>
    </location>
</feature>
<evidence type="ECO:0000256" key="11">
    <source>
        <dbReference type="SAM" id="Phobius"/>
    </source>
</evidence>
<dbReference type="InterPro" id="IPR012337">
    <property type="entry name" value="RNaseH-like_sf"/>
</dbReference>
<evidence type="ECO:0000256" key="4">
    <source>
        <dbReference type="ARBA" id="ARBA00022723"/>
    </source>
</evidence>
<keyword evidence="2" id="KW-0489">Methyltransferase</keyword>
<evidence type="ECO:0000259" key="16">
    <source>
        <dbReference type="Pfam" id="PF13976"/>
    </source>
</evidence>
<comment type="similarity">
    <text evidence="1">Belongs to the replication factor A protein 1 family.</text>
</comment>
<feature type="transmembrane region" description="Helical" evidence="11">
    <location>
        <begin position="754"/>
        <end position="775"/>
    </location>
</feature>
<proteinExistence type="inferred from homology"/>
<accession>A0A6A3BGT3</accession>
<keyword evidence="5" id="KW-0378">Hydrolase</keyword>
<evidence type="ECO:0000256" key="2">
    <source>
        <dbReference type="ARBA" id="ARBA00022603"/>
    </source>
</evidence>
<dbReference type="Gene3D" id="2.40.50.140">
    <property type="entry name" value="Nucleic acid-binding proteins"/>
    <property type="match status" value="3"/>
</dbReference>
<dbReference type="InterPro" id="IPR007199">
    <property type="entry name" value="Rep_factor-A_N"/>
</dbReference>
<dbReference type="EMBL" id="VEPZ02000855">
    <property type="protein sequence ID" value="KAE8715944.1"/>
    <property type="molecule type" value="Genomic_DNA"/>
</dbReference>
<dbReference type="GO" id="GO:0005634">
    <property type="term" value="C:nucleus"/>
    <property type="evidence" value="ECO:0007669"/>
    <property type="project" value="InterPro"/>
</dbReference>
<feature type="domain" description="Replication factor-A protein 1 N-terminal" evidence="13">
    <location>
        <begin position="143"/>
        <end position="245"/>
    </location>
</feature>